<protein>
    <recommendedName>
        <fullName evidence="2">Parvulin-like PPIase</fullName>
    </recommendedName>
    <alternativeName>
        <fullName evidence="9">Peptidyl-prolyl cis-trans isomerase plp</fullName>
    </alternativeName>
    <alternativeName>
        <fullName evidence="12">Periplasmic chaperone PpiD</fullName>
    </alternativeName>
    <alternativeName>
        <fullName evidence="13">Periplasmic folding chaperone</fullName>
    </alternativeName>
    <alternativeName>
        <fullName evidence="10">Rotamase plp</fullName>
    </alternativeName>
</protein>
<keyword evidence="3" id="KW-1003">Cell membrane</keyword>
<dbReference type="STRING" id="502682.BMF35_a1973"/>
<dbReference type="PANTHER" id="PTHR47529">
    <property type="entry name" value="PEPTIDYL-PROLYL CIS-TRANS ISOMERASE D"/>
    <property type="match status" value="1"/>
</dbReference>
<evidence type="ECO:0000256" key="1">
    <source>
        <dbReference type="ARBA" id="ARBA00004382"/>
    </source>
</evidence>
<dbReference type="PROSITE" id="PS50198">
    <property type="entry name" value="PPIC_PPIASE_2"/>
    <property type="match status" value="1"/>
</dbReference>
<evidence type="ECO:0000256" key="9">
    <source>
        <dbReference type="ARBA" id="ARBA00030642"/>
    </source>
</evidence>
<keyword evidence="6" id="KW-1133">Transmembrane helix</keyword>
<dbReference type="InterPro" id="IPR000297">
    <property type="entry name" value="PPIase_PpiC"/>
</dbReference>
<evidence type="ECO:0000256" key="7">
    <source>
        <dbReference type="ARBA" id="ARBA00023136"/>
    </source>
</evidence>
<dbReference type="Gene3D" id="1.10.4030.10">
    <property type="entry name" value="Porin chaperone SurA, peptide-binding domain"/>
    <property type="match status" value="1"/>
</dbReference>
<evidence type="ECO:0000256" key="5">
    <source>
        <dbReference type="ARBA" id="ARBA00022692"/>
    </source>
</evidence>
<dbReference type="PATRIC" id="fig|502682.8.peg.564"/>
<evidence type="ECO:0000313" key="14">
    <source>
        <dbReference type="EMBL" id="KLE32952.1"/>
    </source>
</evidence>
<comment type="similarity">
    <text evidence="11">Belongs to the PpiD chaperone family.</text>
</comment>
<dbReference type="SUPFAM" id="SSF54534">
    <property type="entry name" value="FKBP-like"/>
    <property type="match status" value="1"/>
</dbReference>
<sequence length="643" mass="68942">MISFFRNFFNSKLGIPVTLAFLALIAFAFAAADIGGSGTFGGVAGGSRVAVIGDRDISTSDLAINTDSAARMARQQDPTLSTEAFVEQGGLDDVLDQLVSRYSIAEFAHQMGLRVSNALVDSEIRTIPGFQGLDGSFDINAFRAVIRERGLTEAIVRDDLSMGLYARQLVLPVTYGAALPDSIARRYAELSAETRIGSAAALPASLFLPDSGPTAEQLQTYYSANRARYIRPERRTLRYALFNADAVDIAPVTDAQIARRYQRDATVYAATETRSFTQLVVPTEAAAQAVIDEVNAGTSLADSARSKGLDTVTLTDLERSDLQAQTNAAVAEAAFDVRAGDIVGPVRGSLGFYVLQVDNVRQVSGRTLDQASDDIRSEIEQERRNLALQELTEQLENDFADGTSLSEAAAALGLDVATSPQVTAAGNVYETGAAVSDELAPVIGFAFQLQEGDTQLAEIVPGEQFLLFEVGEITSSAAAPLAEIREQVTLQWRRDRGMAAAGRAAARITERVENGESLAAALAAEDVPASNLNPLSLNRAELFQQGQLSRASILFFSMAEGTTKRVEVDDANTWFVVQLDEIQTPELAEDDPAIARTQAQLAQTLGQEYVEQFIAAMQASLDVDINDDAVQAVRDQLTSAGQQ</sequence>
<keyword evidence="15" id="KW-1185">Reference proteome</keyword>
<dbReference type="Pfam" id="PF13624">
    <property type="entry name" value="SurA_N_3"/>
    <property type="match status" value="1"/>
</dbReference>
<evidence type="ECO:0000256" key="10">
    <source>
        <dbReference type="ARBA" id="ARBA00031484"/>
    </source>
</evidence>
<accession>A0A0G9MQE1</accession>
<evidence type="ECO:0000313" key="15">
    <source>
        <dbReference type="Proteomes" id="UP000053070"/>
    </source>
</evidence>
<evidence type="ECO:0000256" key="2">
    <source>
        <dbReference type="ARBA" id="ARBA00018370"/>
    </source>
</evidence>
<keyword evidence="4" id="KW-0997">Cell inner membrane</keyword>
<organism evidence="14 15">
    <name type="scientific">Aurantiacibacter gangjinensis</name>
    <dbReference type="NCBI Taxonomy" id="502682"/>
    <lineage>
        <taxon>Bacteria</taxon>
        <taxon>Pseudomonadati</taxon>
        <taxon>Pseudomonadota</taxon>
        <taxon>Alphaproteobacteria</taxon>
        <taxon>Sphingomonadales</taxon>
        <taxon>Erythrobacteraceae</taxon>
        <taxon>Aurantiacibacter</taxon>
    </lineage>
</organism>
<evidence type="ECO:0000256" key="13">
    <source>
        <dbReference type="ARBA" id="ARBA00042775"/>
    </source>
</evidence>
<dbReference type="Pfam" id="PF13145">
    <property type="entry name" value="Rotamase_2"/>
    <property type="match status" value="1"/>
</dbReference>
<evidence type="ECO:0000256" key="11">
    <source>
        <dbReference type="ARBA" id="ARBA00038408"/>
    </source>
</evidence>
<reference evidence="14 15" key="1">
    <citation type="submission" date="2015-04" db="EMBL/GenBank/DDBJ databases">
        <title>The draft genome sequence of Erythrobacr gangjinensis K7-2.</title>
        <authorList>
            <person name="Zhuang L."/>
            <person name="Liu Y."/>
            <person name="Shao Z."/>
        </authorList>
    </citation>
    <scope>NUCLEOTIDE SEQUENCE [LARGE SCALE GENOMIC DNA]</scope>
    <source>
        <strain evidence="14 15">K7-2</strain>
    </source>
</reference>
<dbReference type="Gene3D" id="3.10.50.40">
    <property type="match status" value="1"/>
</dbReference>
<dbReference type="GO" id="GO:0005886">
    <property type="term" value="C:plasma membrane"/>
    <property type="evidence" value="ECO:0007669"/>
    <property type="project" value="UniProtKB-SubCell"/>
</dbReference>
<dbReference type="EMBL" id="LBHC01000001">
    <property type="protein sequence ID" value="KLE32952.1"/>
    <property type="molecule type" value="Genomic_DNA"/>
</dbReference>
<dbReference type="GO" id="GO:0003755">
    <property type="term" value="F:peptidyl-prolyl cis-trans isomerase activity"/>
    <property type="evidence" value="ECO:0007669"/>
    <property type="project" value="InterPro"/>
</dbReference>
<dbReference type="OrthoDB" id="9768393at2"/>
<dbReference type="InterPro" id="IPR046357">
    <property type="entry name" value="PPIase_dom_sf"/>
</dbReference>
<comment type="subcellular location">
    <subcellularLocation>
        <location evidence="1">Cell inner membrane</location>
        <topology evidence="1">Single-pass type II membrane protein</topology>
        <orientation evidence="1">Periplasmic side</orientation>
    </subcellularLocation>
</comment>
<name>A0A0G9MQE1_9SPHN</name>
<dbReference type="Proteomes" id="UP000053070">
    <property type="component" value="Unassembled WGS sequence"/>
</dbReference>
<dbReference type="PANTHER" id="PTHR47529:SF1">
    <property type="entry name" value="PERIPLASMIC CHAPERONE PPID"/>
    <property type="match status" value="1"/>
</dbReference>
<dbReference type="RefSeq" id="WP_047005802.1">
    <property type="nucleotide sequence ID" value="NZ_CP018097.1"/>
</dbReference>
<evidence type="ECO:0000256" key="6">
    <source>
        <dbReference type="ARBA" id="ARBA00022989"/>
    </source>
</evidence>
<dbReference type="SUPFAM" id="SSF109998">
    <property type="entry name" value="Triger factor/SurA peptide-binding domain-like"/>
    <property type="match status" value="1"/>
</dbReference>
<gene>
    <name evidence="14" type="ORF">AAW01_02770</name>
</gene>
<keyword evidence="7" id="KW-0472">Membrane</keyword>
<proteinExistence type="inferred from homology"/>
<evidence type="ECO:0000256" key="3">
    <source>
        <dbReference type="ARBA" id="ARBA00022475"/>
    </source>
</evidence>
<evidence type="ECO:0000256" key="8">
    <source>
        <dbReference type="ARBA" id="ARBA00023186"/>
    </source>
</evidence>
<evidence type="ECO:0000256" key="12">
    <source>
        <dbReference type="ARBA" id="ARBA00040743"/>
    </source>
</evidence>
<comment type="caution">
    <text evidence="14">The sequence shown here is derived from an EMBL/GenBank/DDBJ whole genome shotgun (WGS) entry which is preliminary data.</text>
</comment>
<evidence type="ECO:0000256" key="4">
    <source>
        <dbReference type="ARBA" id="ARBA00022519"/>
    </source>
</evidence>
<dbReference type="InterPro" id="IPR052029">
    <property type="entry name" value="PpiD_chaperone"/>
</dbReference>
<dbReference type="AlphaFoldDB" id="A0A0G9MQE1"/>
<dbReference type="InterPro" id="IPR027304">
    <property type="entry name" value="Trigger_fact/SurA_dom_sf"/>
</dbReference>
<keyword evidence="5" id="KW-0812">Transmembrane</keyword>
<dbReference type="KEGG" id="egn:BMF35_a1973"/>
<keyword evidence="8" id="KW-0143">Chaperone</keyword>